<proteinExistence type="predicted"/>
<evidence type="ECO:0000313" key="2">
    <source>
        <dbReference type="EMBL" id="AUX33191.1"/>
    </source>
</evidence>
<dbReference type="RefSeq" id="WP_165374177.1">
    <property type="nucleotide sequence ID" value="NZ_CP012672.1"/>
</dbReference>
<accession>A0A4P2QT50</accession>
<sequence>MSNDKKTMTKVNVCGEELDACHDGEHVWVSVRRVCEVLDISPNMQVEKLKKKPWAVSMLNISTGPDGKNYETFCLSHRSLPMWLATIEPSRSTAANLGEKLARFQMEAADVLADHFMGKRGDGVRLNLPGLRTEVIVVTPEMAGEWLEHRNNSNRPMRERVIAKYVADIKKGRWLTTHQGIAFGPGGEIIDGQHRLGAIVRAGVACTMMVTFYEDEALAREAKLKCDTGRTKSNGDVLAMAGVVEKAVADNLAAIVSAMRLIDGNTGNLSADEIRDTYEENRDAVDWVLRALPTKEFGTLPRAAFVYAYRAFPEQVDAFATMVREKAGIDAGTPAQTYLKSSAGGQLRTSGGSGERRACLLKILRILKAHVRSEKGLDKLYVTTEGLDFFKAAWERQKSKTNVLPFPKDPVAAE</sequence>
<evidence type="ECO:0000313" key="4">
    <source>
        <dbReference type="Proteomes" id="UP000295497"/>
    </source>
</evidence>
<organism evidence="2 4">
    <name type="scientific">Sorangium cellulosum</name>
    <name type="common">Polyangium cellulosum</name>
    <dbReference type="NCBI Taxonomy" id="56"/>
    <lineage>
        <taxon>Bacteria</taxon>
        <taxon>Pseudomonadati</taxon>
        <taxon>Myxococcota</taxon>
        <taxon>Polyangia</taxon>
        <taxon>Polyangiales</taxon>
        <taxon>Polyangiaceae</taxon>
        <taxon>Sorangium</taxon>
    </lineage>
</organism>
<evidence type="ECO:0000313" key="3">
    <source>
        <dbReference type="EMBL" id="AUX33248.1"/>
    </source>
</evidence>
<dbReference type="InterPro" id="IPR018875">
    <property type="entry name" value="Antirepressor_Ant_N"/>
</dbReference>
<feature type="domain" description="Antirepressor protein ant N-terminal" evidence="1">
    <location>
        <begin position="10"/>
        <end position="118"/>
    </location>
</feature>
<reference evidence="2 4" key="1">
    <citation type="submission" date="2015-09" db="EMBL/GenBank/DDBJ databases">
        <title>Sorangium comparison.</title>
        <authorList>
            <person name="Zaburannyi N."/>
            <person name="Bunk B."/>
            <person name="Overmann J."/>
            <person name="Mueller R."/>
        </authorList>
    </citation>
    <scope>NUCLEOTIDE SEQUENCE [LARGE SCALE GENOMIC DNA]</scope>
    <source>
        <strain evidence="2 4">So ce836</strain>
    </source>
</reference>
<name>A0A4P2QT50_SORCE</name>
<dbReference type="AlphaFoldDB" id="A0A4P2QT50"/>
<gene>
    <name evidence="2" type="ORF">SOCE836_053450</name>
    <name evidence="3" type="ORF">SOCE836_054020</name>
</gene>
<evidence type="ECO:0000259" key="1">
    <source>
        <dbReference type="Pfam" id="PF10547"/>
    </source>
</evidence>
<dbReference type="Proteomes" id="UP000295497">
    <property type="component" value="Chromosome"/>
</dbReference>
<dbReference type="EMBL" id="CP012672">
    <property type="protein sequence ID" value="AUX33248.1"/>
    <property type="molecule type" value="Genomic_DNA"/>
</dbReference>
<dbReference type="Pfam" id="PF10547">
    <property type="entry name" value="P22_AR_N"/>
    <property type="match status" value="1"/>
</dbReference>
<dbReference type="EMBL" id="CP012672">
    <property type="protein sequence ID" value="AUX33191.1"/>
    <property type="molecule type" value="Genomic_DNA"/>
</dbReference>
<protein>
    <recommendedName>
        <fullName evidence="1">Antirepressor protein ant N-terminal domain-containing protein</fullName>
    </recommendedName>
</protein>